<sequence>MELSEVPISVGTMYTGFYVVFGLFKVSLHWATLLTLDAFAHPSSLSFEYRIELQIDFWQFEHPTVLTVEAQEKYVGDKGGGLCKILFLKDKKSRYHIVSALVDTKVDMKAWNRMPDKILENVHEILFPLLTLLGSERNSIVCRDKLDSFLSLAILIWCNAPTADTYESNHIHDCVAMSPLGCVTPFALTNESAQVKELQKYSVCSDAGLFVEEILNKTSAPLLSELVTDISMKKRQRIMQMHLTTTYEAVNELDFCLLCMGSAILKDSTLSALPLIQNCFFSEENK</sequence>
<dbReference type="SUPFAM" id="SSF55826">
    <property type="entry name" value="YbaK/ProRS associated domain"/>
    <property type="match status" value="1"/>
</dbReference>
<dbReference type="InterPro" id="IPR036754">
    <property type="entry name" value="YbaK/aa-tRNA-synt-asso_dom_sf"/>
</dbReference>
<accession>A0AAD6WBX3</accession>
<dbReference type="Gene3D" id="3.90.960.10">
    <property type="entry name" value="YbaK/aminoacyl-tRNA synthetase-associated domain"/>
    <property type="match status" value="1"/>
</dbReference>
<keyword evidence="2" id="KW-1185">Reference proteome</keyword>
<evidence type="ECO:0000313" key="2">
    <source>
        <dbReference type="Proteomes" id="UP001164929"/>
    </source>
</evidence>
<evidence type="ECO:0000313" key="1">
    <source>
        <dbReference type="EMBL" id="KAJ7006667.1"/>
    </source>
</evidence>
<name>A0AAD6WBX3_9ROSI</name>
<gene>
    <name evidence="1" type="ORF">NC653_005889</name>
</gene>
<protein>
    <submittedName>
        <fullName evidence="1">Uncharacterized protein</fullName>
    </submittedName>
</protein>
<comment type="caution">
    <text evidence="1">The sequence shown here is derived from an EMBL/GenBank/DDBJ whole genome shotgun (WGS) entry which is preliminary data.</text>
</comment>
<dbReference type="GO" id="GO:0002161">
    <property type="term" value="F:aminoacyl-tRNA deacylase activity"/>
    <property type="evidence" value="ECO:0007669"/>
    <property type="project" value="InterPro"/>
</dbReference>
<dbReference type="PANTHER" id="PTHR31423:SF3">
    <property type="entry name" value="PROLYL-TRNA SYNTHETASE ASSOCIATED DOMAIN-CONTAINING PROTEIN 1-RELATED"/>
    <property type="match status" value="1"/>
</dbReference>
<dbReference type="InterPro" id="IPR040285">
    <property type="entry name" value="ProX/PRXD1"/>
</dbReference>
<dbReference type="PANTHER" id="PTHR31423">
    <property type="entry name" value="YBAK DOMAIN-CONTAINING PROTEIN"/>
    <property type="match status" value="1"/>
</dbReference>
<dbReference type="Proteomes" id="UP001164929">
    <property type="component" value="Chromosome 2"/>
</dbReference>
<reference evidence="1" key="1">
    <citation type="journal article" date="2023" name="Mol. Ecol. Resour.">
        <title>Chromosome-level genome assembly of a triploid poplar Populus alba 'Berolinensis'.</title>
        <authorList>
            <person name="Chen S."/>
            <person name="Yu Y."/>
            <person name="Wang X."/>
            <person name="Wang S."/>
            <person name="Zhang T."/>
            <person name="Zhou Y."/>
            <person name="He R."/>
            <person name="Meng N."/>
            <person name="Wang Y."/>
            <person name="Liu W."/>
            <person name="Liu Z."/>
            <person name="Liu J."/>
            <person name="Guo Q."/>
            <person name="Huang H."/>
            <person name="Sederoff R.R."/>
            <person name="Wang G."/>
            <person name="Qu G."/>
            <person name="Chen S."/>
        </authorList>
    </citation>
    <scope>NUCLEOTIDE SEQUENCE</scope>
    <source>
        <strain evidence="1">SC-2020</strain>
    </source>
</reference>
<dbReference type="AlphaFoldDB" id="A0AAD6WBX3"/>
<organism evidence="1 2">
    <name type="scientific">Populus alba x Populus x berolinensis</name>
    <dbReference type="NCBI Taxonomy" id="444605"/>
    <lineage>
        <taxon>Eukaryota</taxon>
        <taxon>Viridiplantae</taxon>
        <taxon>Streptophyta</taxon>
        <taxon>Embryophyta</taxon>
        <taxon>Tracheophyta</taxon>
        <taxon>Spermatophyta</taxon>
        <taxon>Magnoliopsida</taxon>
        <taxon>eudicotyledons</taxon>
        <taxon>Gunneridae</taxon>
        <taxon>Pentapetalae</taxon>
        <taxon>rosids</taxon>
        <taxon>fabids</taxon>
        <taxon>Malpighiales</taxon>
        <taxon>Salicaceae</taxon>
        <taxon>Saliceae</taxon>
        <taxon>Populus</taxon>
    </lineage>
</organism>
<dbReference type="EMBL" id="JAQIZT010000002">
    <property type="protein sequence ID" value="KAJ7006667.1"/>
    <property type="molecule type" value="Genomic_DNA"/>
</dbReference>
<proteinExistence type="predicted"/>